<feature type="transmembrane region" description="Helical" evidence="8">
    <location>
        <begin position="113"/>
        <end position="132"/>
    </location>
</feature>
<comment type="similarity">
    <text evidence="2">Belongs to the major facilitator superfamily.</text>
</comment>
<dbReference type="PROSITE" id="PS50850">
    <property type="entry name" value="MFS"/>
    <property type="match status" value="1"/>
</dbReference>
<dbReference type="InterPro" id="IPR011701">
    <property type="entry name" value="MFS"/>
</dbReference>
<evidence type="ECO:0000259" key="9">
    <source>
        <dbReference type="PROSITE" id="PS50850"/>
    </source>
</evidence>
<evidence type="ECO:0000256" key="5">
    <source>
        <dbReference type="ARBA" id="ARBA00022989"/>
    </source>
</evidence>
<dbReference type="PANTHER" id="PTHR23514">
    <property type="entry name" value="BYPASS OF STOP CODON PROTEIN 6"/>
    <property type="match status" value="1"/>
</dbReference>
<keyword evidence="6 8" id="KW-0472">Membrane</keyword>
<dbReference type="SUPFAM" id="SSF103473">
    <property type="entry name" value="MFS general substrate transporter"/>
    <property type="match status" value="1"/>
</dbReference>
<proteinExistence type="inferred from homology"/>
<feature type="transmembrane region" description="Helical" evidence="8">
    <location>
        <begin position="144"/>
        <end position="166"/>
    </location>
</feature>
<feature type="transmembrane region" description="Helical" evidence="8">
    <location>
        <begin position="318"/>
        <end position="338"/>
    </location>
</feature>
<dbReference type="InterPro" id="IPR020846">
    <property type="entry name" value="MFS_dom"/>
</dbReference>
<sequence length="405" mass="40738">MTGTSTQAAPPGTSVARPLFSPFAVVASCVGFALIGALQALYGPAIPAFRTEFGLSPAAAGLSLSAHFVGGVAGVLLLNRVHGRLGNRTLLSASYALMALGGTGFALAPAWGWALASALVTGVGFGGIDYGLNQLFSVGFGRRSPAMLNIIGAAYGLGAVGGPALLGLLGPGRYPAVFAGFAALSAVLVLAQRGVREGGEAPAEPAEEAGETEATGGRAPGLRTSAALVVTVFIVLYVLMVAVETGVGGWEPTHLESVGHDAATVATATSAFWLMVTVGRLLVAPLTLRWSVQTIMVVSSVGMVACLLLALIPAAAPYAYAGVGLFHAPIFPTGLPWLSRAVPRARRAGAYVIAASMIGGVAAGPVLGKGIELAGVDAVPVLLALPAAGCLAATWWLIRATRVRP</sequence>
<feature type="domain" description="Major facilitator superfamily (MFS) profile" evidence="9">
    <location>
        <begin position="24"/>
        <end position="402"/>
    </location>
</feature>
<comment type="subcellular location">
    <subcellularLocation>
        <location evidence="1">Cell membrane</location>
        <topology evidence="1">Multi-pass membrane protein</topology>
    </subcellularLocation>
</comment>
<dbReference type="Proteomes" id="UP001550603">
    <property type="component" value="Unassembled WGS sequence"/>
</dbReference>
<evidence type="ECO:0000256" key="8">
    <source>
        <dbReference type="SAM" id="Phobius"/>
    </source>
</evidence>
<evidence type="ECO:0000256" key="2">
    <source>
        <dbReference type="ARBA" id="ARBA00008335"/>
    </source>
</evidence>
<evidence type="ECO:0000256" key="3">
    <source>
        <dbReference type="ARBA" id="ARBA00022448"/>
    </source>
</evidence>
<feature type="transmembrane region" description="Helical" evidence="8">
    <location>
        <begin position="379"/>
        <end position="398"/>
    </location>
</feature>
<evidence type="ECO:0000256" key="7">
    <source>
        <dbReference type="SAM" id="MobiDB-lite"/>
    </source>
</evidence>
<feature type="transmembrane region" description="Helical" evidence="8">
    <location>
        <begin position="263"/>
        <end position="283"/>
    </location>
</feature>
<feature type="transmembrane region" description="Helical" evidence="8">
    <location>
        <begin position="20"/>
        <end position="42"/>
    </location>
</feature>
<gene>
    <name evidence="10" type="ORF">ABZ568_29850</name>
</gene>
<organism evidence="10 11">
    <name type="scientific">Streptomyces olindensis</name>
    <dbReference type="NCBI Taxonomy" id="358823"/>
    <lineage>
        <taxon>Bacteria</taxon>
        <taxon>Bacillati</taxon>
        <taxon>Actinomycetota</taxon>
        <taxon>Actinomycetes</taxon>
        <taxon>Kitasatosporales</taxon>
        <taxon>Streptomycetaceae</taxon>
        <taxon>Streptomyces</taxon>
    </lineage>
</organism>
<feature type="transmembrane region" description="Helical" evidence="8">
    <location>
        <begin position="350"/>
        <end position="367"/>
    </location>
</feature>
<protein>
    <submittedName>
        <fullName evidence="10">MFS transporter</fullName>
    </submittedName>
</protein>
<feature type="transmembrane region" description="Helical" evidence="8">
    <location>
        <begin position="172"/>
        <end position="191"/>
    </location>
</feature>
<feature type="transmembrane region" description="Helical" evidence="8">
    <location>
        <begin position="90"/>
        <end position="107"/>
    </location>
</feature>
<keyword evidence="11" id="KW-1185">Reference proteome</keyword>
<evidence type="ECO:0000256" key="1">
    <source>
        <dbReference type="ARBA" id="ARBA00004651"/>
    </source>
</evidence>
<dbReference type="InterPro" id="IPR036259">
    <property type="entry name" value="MFS_trans_sf"/>
</dbReference>
<keyword evidence="4 8" id="KW-0812">Transmembrane</keyword>
<evidence type="ECO:0000313" key="11">
    <source>
        <dbReference type="Proteomes" id="UP001550603"/>
    </source>
</evidence>
<dbReference type="InterPro" id="IPR051788">
    <property type="entry name" value="MFS_Transporter"/>
</dbReference>
<evidence type="ECO:0000256" key="4">
    <source>
        <dbReference type="ARBA" id="ARBA00022692"/>
    </source>
</evidence>
<evidence type="ECO:0000256" key="6">
    <source>
        <dbReference type="ARBA" id="ARBA00023136"/>
    </source>
</evidence>
<feature type="transmembrane region" description="Helical" evidence="8">
    <location>
        <begin position="295"/>
        <end position="312"/>
    </location>
</feature>
<reference evidence="10 11" key="1">
    <citation type="submission" date="2024-06" db="EMBL/GenBank/DDBJ databases">
        <title>The Natural Products Discovery Center: Release of the First 8490 Sequenced Strains for Exploring Actinobacteria Biosynthetic Diversity.</title>
        <authorList>
            <person name="Kalkreuter E."/>
            <person name="Kautsar S.A."/>
            <person name="Yang D."/>
            <person name="Bader C.D."/>
            <person name="Teijaro C.N."/>
            <person name="Fluegel L."/>
            <person name="Davis C.M."/>
            <person name="Simpson J.R."/>
            <person name="Lauterbach L."/>
            <person name="Steele A.D."/>
            <person name="Gui C."/>
            <person name="Meng S."/>
            <person name="Li G."/>
            <person name="Viehrig K."/>
            <person name="Ye F."/>
            <person name="Su P."/>
            <person name="Kiefer A.F."/>
            <person name="Nichols A."/>
            <person name="Cepeda A.J."/>
            <person name="Yan W."/>
            <person name="Fan B."/>
            <person name="Jiang Y."/>
            <person name="Adhikari A."/>
            <person name="Zheng C.-J."/>
            <person name="Schuster L."/>
            <person name="Cowan T.M."/>
            <person name="Smanski M.J."/>
            <person name="Chevrette M.G."/>
            <person name="De Carvalho L.P.S."/>
            <person name="Shen B."/>
        </authorList>
    </citation>
    <scope>NUCLEOTIDE SEQUENCE [LARGE SCALE GENOMIC DNA]</scope>
    <source>
        <strain evidence="10 11">NPDC019583</strain>
    </source>
</reference>
<feature type="transmembrane region" description="Helical" evidence="8">
    <location>
        <begin position="226"/>
        <end position="243"/>
    </location>
</feature>
<keyword evidence="3" id="KW-0813">Transport</keyword>
<dbReference type="RefSeq" id="WP_359791929.1">
    <property type="nucleotide sequence ID" value="NZ_JBEYBN010000053.1"/>
</dbReference>
<dbReference type="Gene3D" id="1.20.1250.20">
    <property type="entry name" value="MFS general substrate transporter like domains"/>
    <property type="match status" value="2"/>
</dbReference>
<evidence type="ECO:0000313" key="10">
    <source>
        <dbReference type="EMBL" id="MEU2270538.1"/>
    </source>
</evidence>
<dbReference type="PANTHER" id="PTHR23514:SF3">
    <property type="entry name" value="BYPASS OF STOP CODON PROTEIN 6"/>
    <property type="match status" value="1"/>
</dbReference>
<feature type="transmembrane region" description="Helical" evidence="8">
    <location>
        <begin position="54"/>
        <end position="78"/>
    </location>
</feature>
<dbReference type="Pfam" id="PF07690">
    <property type="entry name" value="MFS_1"/>
    <property type="match status" value="1"/>
</dbReference>
<comment type="caution">
    <text evidence="10">The sequence shown here is derived from an EMBL/GenBank/DDBJ whole genome shotgun (WGS) entry which is preliminary data.</text>
</comment>
<feature type="region of interest" description="Disordered" evidence="7">
    <location>
        <begin position="199"/>
        <end position="218"/>
    </location>
</feature>
<accession>A0ABV2Y2P5</accession>
<keyword evidence="5 8" id="KW-1133">Transmembrane helix</keyword>
<name>A0ABV2Y2P5_9ACTN</name>
<dbReference type="EMBL" id="JBEYBN010000053">
    <property type="protein sequence ID" value="MEU2270538.1"/>
    <property type="molecule type" value="Genomic_DNA"/>
</dbReference>